<dbReference type="OrthoDB" id="127844at2759"/>
<dbReference type="EMBL" id="QXFV01000961">
    <property type="protein sequence ID" value="KAE9019736.1"/>
    <property type="molecule type" value="Genomic_DNA"/>
</dbReference>
<evidence type="ECO:0000313" key="3">
    <source>
        <dbReference type="EMBL" id="KAE9019736.1"/>
    </source>
</evidence>
<comment type="caution">
    <text evidence="3">The sequence shown here is derived from an EMBL/GenBank/DDBJ whole genome shotgun (WGS) entry which is preliminary data.</text>
</comment>
<accession>A0A6A3LK57</accession>
<evidence type="ECO:0000313" key="5">
    <source>
        <dbReference type="Proteomes" id="UP000429607"/>
    </source>
</evidence>
<organism evidence="3 5">
    <name type="scientific">Phytophthora rubi</name>
    <dbReference type="NCBI Taxonomy" id="129364"/>
    <lineage>
        <taxon>Eukaryota</taxon>
        <taxon>Sar</taxon>
        <taxon>Stramenopiles</taxon>
        <taxon>Oomycota</taxon>
        <taxon>Peronosporomycetes</taxon>
        <taxon>Peronosporales</taxon>
        <taxon>Peronosporaceae</taxon>
        <taxon>Phytophthora</taxon>
    </lineage>
</organism>
<name>A0A6A3LK57_9STRA</name>
<reference evidence="5 7" key="1">
    <citation type="submission" date="2018-09" db="EMBL/GenBank/DDBJ databases">
        <title>Genomic investigation of the strawberry pathogen Phytophthora fragariae indicates pathogenicity is determined by transcriptional variation in three key races.</title>
        <authorList>
            <person name="Adams T.M."/>
            <person name="Armitage A.D."/>
            <person name="Sobczyk M.K."/>
            <person name="Bates H.J."/>
            <person name="Dunwell J.M."/>
            <person name="Nellist C.F."/>
            <person name="Harrison R.J."/>
        </authorList>
    </citation>
    <scope>NUCLEOTIDE SEQUENCE [LARGE SCALE GENOMIC DNA]</scope>
    <source>
        <strain evidence="3 5">SCRP249</strain>
        <strain evidence="2 7">SCRP324</strain>
        <strain evidence="4 6">SCRP333</strain>
    </source>
</reference>
<dbReference type="Proteomes" id="UP000434957">
    <property type="component" value="Unassembled WGS sequence"/>
</dbReference>
<evidence type="ECO:0000313" key="6">
    <source>
        <dbReference type="Proteomes" id="UP000434957"/>
    </source>
</evidence>
<dbReference type="Proteomes" id="UP000435112">
    <property type="component" value="Unassembled WGS sequence"/>
</dbReference>
<feature type="compositionally biased region" description="Basic and acidic residues" evidence="1">
    <location>
        <begin position="256"/>
        <end position="273"/>
    </location>
</feature>
<evidence type="ECO:0000313" key="4">
    <source>
        <dbReference type="EMBL" id="KAE9332474.1"/>
    </source>
</evidence>
<dbReference type="AlphaFoldDB" id="A0A6A3LK57"/>
<dbReference type="EMBL" id="QXFU01001024">
    <property type="protein sequence ID" value="KAE9013016.1"/>
    <property type="molecule type" value="Genomic_DNA"/>
</dbReference>
<evidence type="ECO:0000256" key="1">
    <source>
        <dbReference type="SAM" id="MobiDB-lite"/>
    </source>
</evidence>
<dbReference type="Proteomes" id="UP000429607">
    <property type="component" value="Unassembled WGS sequence"/>
</dbReference>
<gene>
    <name evidence="3" type="ORF">PR001_g13799</name>
    <name evidence="2" type="ORF">PR002_g14640</name>
    <name evidence="4" type="ORF">PR003_g14501</name>
</gene>
<evidence type="ECO:0000313" key="2">
    <source>
        <dbReference type="EMBL" id="KAE9013016.1"/>
    </source>
</evidence>
<dbReference type="EMBL" id="QXFT01000963">
    <property type="protein sequence ID" value="KAE9332474.1"/>
    <property type="molecule type" value="Genomic_DNA"/>
</dbReference>
<protein>
    <submittedName>
        <fullName evidence="3">Uncharacterized protein</fullName>
    </submittedName>
</protein>
<keyword evidence="6" id="KW-1185">Reference proteome</keyword>
<proteinExistence type="predicted"/>
<sequence>MVRVVSCRFMRLSCSEAEHPLFRRYYARSNRERGVKLLRCFPHCCPEHVQRCYCGSSVHVMVTFAAELPPASLGSLLVCARFEPSRVVPLWPTNVPVADPPQEDPHQDHERKLQPGEMVALPANLLTGGRQAKQTHWIRADREGEPKQTTKNATLYVLNNHRFPKWLYSYDSSVTRTQREMTHHLVVYVFQLTGARSQHGEVEAAVLARHESPGFTLISYRRSGNNSSDAGCDLPAVEAAPDSKFAAVQVDSPEVEPARSDDVEMGPYDRDASELSPVDTNRTFTLEQHADHRYNEQWRQQQQMLRRMQRQRWRLEQPDRVRSVPRAPANSRDRVHGGLYLGAIDSVNDQYLWQKEAGICEPAFRERAQHLLILWRFIQRVSLSDLKFSADTIESHVHSHWLRAAAALRSPSISFSADLERVVASFLSNVFDHRPAHKPNTNTHSDRDQATVRTSVHLFLRALSSRTVQRLLREACQVGDGASNKQWLQERFVSLVLDLYDILGGVLREVSASAGVVAGGQPTPVPALVDNVLSLIYGRTHFNALREETSALLLDRQTPNALSDALNHAFYVFSAQAHESMLVLRQQQDPRPESWSSENGDTSQSLWNNRWLLDPGSVRYNSLEDGAKHDARDALDLIAVAQFIREFGCIDITIERGRMSLRTALSFDGAMAISPMELVLDGRSRGFNVLPSGISTGIAAAGGWSIGDYQTMPSDDCQCLNLRFFAFKEEAKGSNNPSGTPGTMVCRISLSLVLEQDLGADESMDEAYPRDVFVVVHGTVCGSTYRRPSCGVELCKMSSAGRSVIWNTLKWTPVVEVQTGYVAI</sequence>
<evidence type="ECO:0000313" key="7">
    <source>
        <dbReference type="Proteomes" id="UP000435112"/>
    </source>
</evidence>
<feature type="region of interest" description="Disordered" evidence="1">
    <location>
        <begin position="249"/>
        <end position="276"/>
    </location>
</feature>